<accession>A0A6P7XTI3</accession>
<dbReference type="GO" id="GO:0051260">
    <property type="term" value="P:protein homooligomerization"/>
    <property type="evidence" value="ECO:0007669"/>
    <property type="project" value="InterPro"/>
</dbReference>
<protein>
    <submittedName>
        <fullName evidence="3">Potassium channel regulatory protein</fullName>
    </submittedName>
</protein>
<organism evidence="2 3">
    <name type="scientific">Microcaecilia unicolor</name>
    <dbReference type="NCBI Taxonomy" id="1415580"/>
    <lineage>
        <taxon>Eukaryota</taxon>
        <taxon>Metazoa</taxon>
        <taxon>Chordata</taxon>
        <taxon>Craniata</taxon>
        <taxon>Vertebrata</taxon>
        <taxon>Euteleostomi</taxon>
        <taxon>Amphibia</taxon>
        <taxon>Gymnophiona</taxon>
        <taxon>Siphonopidae</taxon>
        <taxon>Microcaecilia</taxon>
    </lineage>
</organism>
<keyword evidence="3" id="KW-0407">Ion channel</keyword>
<evidence type="ECO:0000313" key="3">
    <source>
        <dbReference type="RefSeq" id="XP_030056311.1"/>
    </source>
</evidence>
<dbReference type="FunCoup" id="A0A6P7XTI3">
    <property type="interactions" value="13"/>
</dbReference>
<dbReference type="PANTHER" id="PTHR14499:SF5">
    <property type="entry name" value="POTASSIUM CHANNEL REGULATORY PROTEIN"/>
    <property type="match status" value="1"/>
</dbReference>
<dbReference type="GO" id="GO:0034220">
    <property type="term" value="P:monoatomic ion transmembrane transport"/>
    <property type="evidence" value="ECO:0007669"/>
    <property type="project" value="UniProtKB-KW"/>
</dbReference>
<dbReference type="CTD" id="283518"/>
<evidence type="ECO:0000313" key="2">
    <source>
        <dbReference type="Proteomes" id="UP000515156"/>
    </source>
</evidence>
<feature type="domain" description="BTB" evidence="1">
    <location>
        <begin position="5"/>
        <end position="106"/>
    </location>
</feature>
<dbReference type="SMART" id="SM00225">
    <property type="entry name" value="BTB"/>
    <property type="match status" value="1"/>
</dbReference>
<proteinExistence type="predicted"/>
<dbReference type="AlphaFoldDB" id="A0A6P7XTI3"/>
<dbReference type="SUPFAM" id="SSF54695">
    <property type="entry name" value="POZ domain"/>
    <property type="match status" value="1"/>
</dbReference>
<dbReference type="InterPro" id="IPR003131">
    <property type="entry name" value="T1-type_BTB"/>
</dbReference>
<dbReference type="InterPro" id="IPR011333">
    <property type="entry name" value="SKP1/BTB/POZ_sf"/>
</dbReference>
<dbReference type="KEGG" id="muo:115468621"/>
<keyword evidence="3" id="KW-0406">Ion transport</keyword>
<dbReference type="OrthoDB" id="10025005at2759"/>
<dbReference type="Gene3D" id="3.30.710.10">
    <property type="entry name" value="Potassium Channel Kv1.1, Chain A"/>
    <property type="match status" value="1"/>
</dbReference>
<reference evidence="3" key="1">
    <citation type="submission" date="2025-08" db="UniProtKB">
        <authorList>
            <consortium name="RefSeq"/>
        </authorList>
    </citation>
    <scope>IDENTIFICATION</scope>
</reference>
<dbReference type="GeneID" id="115468621"/>
<dbReference type="RefSeq" id="XP_030056311.1">
    <property type="nucleotide sequence ID" value="XM_030200451.1"/>
</dbReference>
<evidence type="ECO:0000259" key="1">
    <source>
        <dbReference type="SMART" id="SM00225"/>
    </source>
</evidence>
<dbReference type="InterPro" id="IPR000210">
    <property type="entry name" value="BTB/POZ_dom"/>
</dbReference>
<dbReference type="PANTHER" id="PTHR14499">
    <property type="entry name" value="POTASSIUM CHANNEL TETRAMERIZATION DOMAIN-CONTAINING"/>
    <property type="match status" value="1"/>
</dbReference>
<name>A0A6P7XTI3_9AMPH</name>
<gene>
    <name evidence="3" type="primary">KCNRG</name>
</gene>
<keyword evidence="3" id="KW-0813">Transport</keyword>
<dbReference type="Pfam" id="PF02214">
    <property type="entry name" value="BTB_2"/>
    <property type="match status" value="1"/>
</dbReference>
<dbReference type="InParanoid" id="A0A6P7XTI3"/>
<dbReference type="GO" id="GO:0005783">
    <property type="term" value="C:endoplasmic reticulum"/>
    <property type="evidence" value="ECO:0007669"/>
    <property type="project" value="TreeGrafter"/>
</dbReference>
<dbReference type="Proteomes" id="UP000515156">
    <property type="component" value="Chromosome 4"/>
</dbReference>
<keyword evidence="2" id="KW-1185">Reference proteome</keyword>
<sequence length="275" mass="31016">MSGSEPVTLNVGGQRFSTLAATLRRFPESRLARMLEGGDVELRPRDGFVFIDRDGALFVHVLEFLRTRRLALPPDFRDYERLRQEADFYELPALAELLGPERAPRLEVLELRFQLQDARAFFRLFGSCSATVEALAARISLFVEQPSAAAGWGFTVPASKPLAVLPVQRPSHHDLVFQCGADYSVSNQFGARYVSIKPDQRKLVNGTNVLGLLIDILLKEGFRLMSTRTVSSEEKIECYIFERMKRPEILILTEDERAETSITSQAKPAKANKKR</sequence>